<keyword evidence="1" id="KW-0547">Nucleotide-binding</keyword>
<evidence type="ECO:0000256" key="5">
    <source>
        <dbReference type="SAM" id="MobiDB-lite"/>
    </source>
</evidence>
<dbReference type="Pfam" id="PF00005">
    <property type="entry name" value="ABC_tran"/>
    <property type="match status" value="2"/>
</dbReference>
<evidence type="ECO:0000256" key="1">
    <source>
        <dbReference type="ARBA" id="ARBA00022741"/>
    </source>
</evidence>
<dbReference type="SMART" id="SM00382">
    <property type="entry name" value="AAA"/>
    <property type="match status" value="2"/>
</dbReference>
<protein>
    <submittedName>
        <fullName evidence="10">ABC transporter E family member 2 (ABC transporter ABCE.2) (AtABCE2) (RNase L inhibitor-like protein 2) (AtRLI2) (AthaRLI2)</fullName>
    </submittedName>
</protein>
<evidence type="ECO:0000256" key="2">
    <source>
        <dbReference type="ARBA" id="ARBA00022840"/>
    </source>
</evidence>
<dbReference type="SUPFAM" id="SSF54928">
    <property type="entry name" value="RNA-binding domain, RBD"/>
    <property type="match status" value="1"/>
</dbReference>
<dbReference type="InterPro" id="IPR003439">
    <property type="entry name" value="ABC_transporter-like_ATP-bd"/>
</dbReference>
<evidence type="ECO:0000256" key="4">
    <source>
        <dbReference type="PROSITE-ProRule" id="PRU00723"/>
    </source>
</evidence>
<dbReference type="GO" id="GO:0003723">
    <property type="term" value="F:RNA binding"/>
    <property type="evidence" value="ECO:0007669"/>
    <property type="project" value="UniProtKB-UniRule"/>
</dbReference>
<evidence type="ECO:0000313" key="11">
    <source>
        <dbReference type="Proteomes" id="UP001152797"/>
    </source>
</evidence>
<evidence type="ECO:0000259" key="8">
    <source>
        <dbReference type="PROSITE" id="PS50893"/>
    </source>
</evidence>
<feature type="compositionally biased region" description="Basic and acidic residues" evidence="5">
    <location>
        <begin position="149"/>
        <end position="167"/>
    </location>
</feature>
<dbReference type="SUPFAM" id="SSF52540">
    <property type="entry name" value="P-loop containing nucleoside triphosphate hydrolases"/>
    <property type="match status" value="2"/>
</dbReference>
<feature type="domain" description="RRM" evidence="6">
    <location>
        <begin position="242"/>
        <end position="323"/>
    </location>
</feature>
<sequence>MISPGQVLGLVGTNGIGKSTALMVGKPSPSGWHPMTRQSYFLNVESGEFRAADPDPDGEMKVKLEEIDGEGEEKPKATVTATACCSCKAPFPVVDHSKPSKEEVEDVKVWMKTAARVQVPYNPEVPQYVEGHEDFNVWYGKYLSDRRNPRDKDRYSAGHTCDPEKDSGWTQADLPGSGSPGFCLFYARGCCGFGHKCRYFHHVPTVLDMASADEAHDIFGRERFSQHRDDMGGVGSFNSDCTTLFVGDLMFDRSAPDAVEQVQRELEENFRKWGDVEDIRVVSSKAIAFVRYTWRCNAEFAKEAMAGQRLGRSKCIVVNWARDDPRPGAKKQRTRENQQQVDAALQNKAAALGWTQVEIDAINSRVKLDKIGPVGPYPDTDPQFQQAAAGVVRQMAQDAAQSEADAAPDALEVSDAGSSFHTFSDFELYELSIGSSYDWVLAGKLKPNLGRFDNPPDWQEIIQHFRGSELQSYIKGMLEDRLKAMIKPQYVDKLPKTIAGTVQAILDMKDEKKMKEHFCKELELNHLQEREIKDLSGGELQRFSIAVLCVQDAQVYMFDEPSSYLDVKQRIAAAQVVRSLQTVDNYIVVVEHDLAVLDYLSDFICCLWGSAGAYGVVTMPFSVREGINIFLDGFIPTENLRFREVSLSFKVSEDLDPSKLDRLHNTEYPMMTKKMGTFQLDIQAGNFASSEILVLLGQNGTGKTTFIRMLAGLLKPDDMKEGDELPELNVSYKPQTISAKFDGTVKDLFLGKIRDAFLHPQFQTDVTKPMLIDQIADHNVQTLSGGELQRVALVLSLGKPADIYLIDEPSAYLDVEQRVVAARVMKRFILHAKKTAFIVEHDFIMATYLADRVIVYDGRPGIHCMASAPMSLLEGMNKFLAQLEITFRRDPTNFRPRINKAESVKDREQKSAGSYFLLEE</sequence>
<keyword evidence="4" id="KW-0863">Zinc-finger</keyword>
<feature type="domain" description="ABC transporter" evidence="8">
    <location>
        <begin position="411"/>
        <end position="633"/>
    </location>
</feature>
<dbReference type="PROSITE" id="PS50102">
    <property type="entry name" value="RRM"/>
    <property type="match status" value="1"/>
</dbReference>
<dbReference type="PANTHER" id="PTHR19248">
    <property type="entry name" value="ATP-BINDING TRANSPORT PROTEIN-RELATED"/>
    <property type="match status" value="1"/>
</dbReference>
<dbReference type="SMART" id="SM00360">
    <property type="entry name" value="RRM"/>
    <property type="match status" value="1"/>
</dbReference>
<proteinExistence type="predicted"/>
<gene>
    <name evidence="9" type="ORF">C1SCF055_LOCUS5526</name>
</gene>
<dbReference type="InterPro" id="IPR027417">
    <property type="entry name" value="P-loop_NTPase"/>
</dbReference>
<dbReference type="InterPro" id="IPR012677">
    <property type="entry name" value="Nucleotide-bd_a/b_plait_sf"/>
</dbReference>
<reference evidence="9" key="1">
    <citation type="submission" date="2022-10" db="EMBL/GenBank/DDBJ databases">
        <authorList>
            <person name="Chen Y."/>
            <person name="Dougan E. K."/>
            <person name="Chan C."/>
            <person name="Rhodes N."/>
            <person name="Thang M."/>
        </authorList>
    </citation>
    <scope>NUCLEOTIDE SEQUENCE</scope>
</reference>
<accession>A0A9P1BQ83</accession>
<dbReference type="InterPro" id="IPR000504">
    <property type="entry name" value="RRM_dom"/>
</dbReference>
<keyword evidence="11" id="KW-1185">Reference proteome</keyword>
<dbReference type="FunFam" id="3.40.50.300:FF:000144">
    <property type="entry name" value="ATP-binding cassette sub-family E member 1"/>
    <property type="match status" value="1"/>
</dbReference>
<dbReference type="AlphaFoldDB" id="A0A9P1BQ83"/>
<dbReference type="Gene3D" id="3.40.50.300">
    <property type="entry name" value="P-loop containing nucleotide triphosphate hydrolases"/>
    <property type="match status" value="2"/>
</dbReference>
<dbReference type="EMBL" id="CAMXCT020000338">
    <property type="protein sequence ID" value="CAL1130757.1"/>
    <property type="molecule type" value="Genomic_DNA"/>
</dbReference>
<keyword evidence="3" id="KW-0694">RNA-binding</keyword>
<organism evidence="9">
    <name type="scientific">Cladocopium goreaui</name>
    <dbReference type="NCBI Taxonomy" id="2562237"/>
    <lineage>
        <taxon>Eukaryota</taxon>
        <taxon>Sar</taxon>
        <taxon>Alveolata</taxon>
        <taxon>Dinophyceae</taxon>
        <taxon>Suessiales</taxon>
        <taxon>Symbiodiniaceae</taxon>
        <taxon>Cladocopium</taxon>
    </lineage>
</organism>
<dbReference type="Proteomes" id="UP001152797">
    <property type="component" value="Unassembled WGS sequence"/>
</dbReference>
<feature type="region of interest" description="Disordered" evidence="5">
    <location>
        <begin position="149"/>
        <end position="172"/>
    </location>
</feature>
<dbReference type="PROSITE" id="PS50103">
    <property type="entry name" value="ZF_C3H1"/>
    <property type="match status" value="1"/>
</dbReference>
<evidence type="ECO:0000256" key="3">
    <source>
        <dbReference type="PROSITE-ProRule" id="PRU00176"/>
    </source>
</evidence>
<name>A0A9P1BQ83_9DINO</name>
<dbReference type="InterPro" id="IPR000571">
    <property type="entry name" value="Znf_CCCH"/>
</dbReference>
<dbReference type="NCBIfam" id="NF009945">
    <property type="entry name" value="PRK13409.1"/>
    <property type="match status" value="1"/>
</dbReference>
<keyword evidence="2" id="KW-0067">ATP-binding</keyword>
<dbReference type="OrthoDB" id="6593433at2759"/>
<dbReference type="PROSITE" id="PS00211">
    <property type="entry name" value="ABC_TRANSPORTER_1"/>
    <property type="match status" value="1"/>
</dbReference>
<keyword evidence="4" id="KW-0862">Zinc</keyword>
<feature type="zinc finger region" description="C3H1-type" evidence="4">
    <location>
        <begin position="177"/>
        <end position="205"/>
    </location>
</feature>
<dbReference type="PRINTS" id="PR01868">
    <property type="entry name" value="ABCEFAMILY"/>
</dbReference>
<feature type="domain" description="C3H1-type" evidence="7">
    <location>
        <begin position="177"/>
        <end position="205"/>
    </location>
</feature>
<evidence type="ECO:0000259" key="6">
    <source>
        <dbReference type="PROSITE" id="PS50102"/>
    </source>
</evidence>
<keyword evidence="4" id="KW-0479">Metal-binding</keyword>
<dbReference type="InterPro" id="IPR017871">
    <property type="entry name" value="ABC_transporter-like_CS"/>
</dbReference>
<dbReference type="Pfam" id="PF00076">
    <property type="entry name" value="RRM_1"/>
    <property type="match status" value="1"/>
</dbReference>
<dbReference type="PROSITE" id="PS50893">
    <property type="entry name" value="ABC_TRANSPORTER_2"/>
    <property type="match status" value="2"/>
</dbReference>
<dbReference type="InterPro" id="IPR035979">
    <property type="entry name" value="RBD_domain_sf"/>
</dbReference>
<dbReference type="GO" id="GO:0016887">
    <property type="term" value="F:ATP hydrolysis activity"/>
    <property type="evidence" value="ECO:0007669"/>
    <property type="project" value="InterPro"/>
</dbReference>
<dbReference type="InterPro" id="IPR003593">
    <property type="entry name" value="AAA+_ATPase"/>
</dbReference>
<evidence type="ECO:0000313" key="10">
    <source>
        <dbReference type="EMBL" id="CAL4764694.1"/>
    </source>
</evidence>
<feature type="domain" description="ABC transporter" evidence="8">
    <location>
        <begin position="658"/>
        <end position="883"/>
    </location>
</feature>
<dbReference type="EMBL" id="CAMXCT010000338">
    <property type="protein sequence ID" value="CAI3977382.1"/>
    <property type="molecule type" value="Genomic_DNA"/>
</dbReference>
<dbReference type="Pfam" id="PF16131">
    <property type="entry name" value="Torus"/>
    <property type="match status" value="1"/>
</dbReference>
<dbReference type="GO" id="GO:0005524">
    <property type="term" value="F:ATP binding"/>
    <property type="evidence" value="ECO:0007669"/>
    <property type="project" value="UniProtKB-KW"/>
</dbReference>
<evidence type="ECO:0000313" key="9">
    <source>
        <dbReference type="EMBL" id="CAI3977382.1"/>
    </source>
</evidence>
<dbReference type="GO" id="GO:0008270">
    <property type="term" value="F:zinc ion binding"/>
    <property type="evidence" value="ECO:0007669"/>
    <property type="project" value="UniProtKB-KW"/>
</dbReference>
<evidence type="ECO:0000259" key="7">
    <source>
        <dbReference type="PROSITE" id="PS50103"/>
    </source>
</evidence>
<reference evidence="10 11" key="2">
    <citation type="submission" date="2024-05" db="EMBL/GenBank/DDBJ databases">
        <authorList>
            <person name="Chen Y."/>
            <person name="Shah S."/>
            <person name="Dougan E. K."/>
            <person name="Thang M."/>
            <person name="Chan C."/>
        </authorList>
    </citation>
    <scope>NUCLEOTIDE SEQUENCE [LARGE SCALE GENOMIC DNA]</scope>
</reference>
<dbReference type="Gene3D" id="3.30.70.330">
    <property type="match status" value="1"/>
</dbReference>
<dbReference type="EMBL" id="CAMXCT030000338">
    <property type="protein sequence ID" value="CAL4764694.1"/>
    <property type="molecule type" value="Genomic_DNA"/>
</dbReference>
<dbReference type="InterPro" id="IPR013283">
    <property type="entry name" value="RLI1"/>
</dbReference>
<dbReference type="InterPro" id="IPR032297">
    <property type="entry name" value="Torus"/>
</dbReference>
<comment type="caution">
    <text evidence="9">The sequence shown here is derived from an EMBL/GenBank/DDBJ whole genome shotgun (WGS) entry which is preliminary data.</text>
</comment>